<evidence type="ECO:0000313" key="5">
    <source>
        <dbReference type="Proteomes" id="UP001629113"/>
    </source>
</evidence>
<dbReference type="Proteomes" id="UP001629113">
    <property type="component" value="Unassembled WGS sequence"/>
</dbReference>
<dbReference type="InterPro" id="IPR013256">
    <property type="entry name" value="Chromatin_SPT2"/>
</dbReference>
<feature type="compositionally biased region" description="Basic and acidic residues" evidence="3">
    <location>
        <begin position="299"/>
        <end position="312"/>
    </location>
</feature>
<feature type="compositionally biased region" description="Low complexity" evidence="3">
    <location>
        <begin position="267"/>
        <end position="277"/>
    </location>
</feature>
<feature type="compositionally biased region" description="Basic residues" evidence="3">
    <location>
        <begin position="313"/>
        <end position="324"/>
    </location>
</feature>
<gene>
    <name evidence="4" type="ORF">PVAG01_10576</name>
</gene>
<evidence type="ECO:0000256" key="3">
    <source>
        <dbReference type="SAM" id="MobiDB-lite"/>
    </source>
</evidence>
<keyword evidence="2" id="KW-0175">Coiled coil</keyword>
<evidence type="ECO:0000256" key="1">
    <source>
        <dbReference type="ARBA" id="ARBA00006461"/>
    </source>
</evidence>
<sequence>MPIGDLLAQISGEPSPTFPPATLPPKRKADDDLRRPVDKVQRTRPAPANTSKPVTQTRPTALDTSVGRMKISSSGRSPSVQTPATRPQQPTPPAPASAPKAPPKKGSYAEILARGKAAQASLGQVGTIKHKPIAKRPTKKEMEEAKTQRSANIKRGAERIGAAGKSTKPGQTPQRDGMGPIREGNGKPAPPVSEKKIKKAATATTGYAGTARPRPGATASSSKSSSSARREEPRRHGNHSNRYSYASAEDDDEDMDGEEPEEDDYGYESSDMEAAAFEVDEEEELAARLARQEDAAALAEENRLKREKEERKKKLMTLAQKSKR</sequence>
<feature type="compositionally biased region" description="Basic and acidic residues" evidence="3">
    <location>
        <begin position="27"/>
        <end position="41"/>
    </location>
</feature>
<protein>
    <submittedName>
        <fullName evidence="4">Spt2 chromatin protein</fullName>
    </submittedName>
</protein>
<comment type="caution">
    <text evidence="4">The sequence shown here is derived from an EMBL/GenBank/DDBJ whole genome shotgun (WGS) entry which is preliminary data.</text>
</comment>
<name>A0ABR4P2Q7_9HELO</name>
<feature type="compositionally biased region" description="Low complexity" evidence="3">
    <location>
        <begin position="200"/>
        <end position="211"/>
    </location>
</feature>
<keyword evidence="5" id="KW-1185">Reference proteome</keyword>
<reference evidence="4 5" key="1">
    <citation type="submission" date="2024-06" db="EMBL/GenBank/DDBJ databases">
        <title>Complete genome of Phlyctema vagabunda strain 19-DSS-EL-015.</title>
        <authorList>
            <person name="Fiorenzani C."/>
        </authorList>
    </citation>
    <scope>NUCLEOTIDE SEQUENCE [LARGE SCALE GENOMIC DNA]</scope>
    <source>
        <strain evidence="4 5">19-DSS-EL-015</strain>
    </source>
</reference>
<feature type="region of interest" description="Disordered" evidence="3">
    <location>
        <begin position="299"/>
        <end position="324"/>
    </location>
</feature>
<organism evidence="4 5">
    <name type="scientific">Phlyctema vagabunda</name>
    <dbReference type="NCBI Taxonomy" id="108571"/>
    <lineage>
        <taxon>Eukaryota</taxon>
        <taxon>Fungi</taxon>
        <taxon>Dikarya</taxon>
        <taxon>Ascomycota</taxon>
        <taxon>Pezizomycotina</taxon>
        <taxon>Leotiomycetes</taxon>
        <taxon>Helotiales</taxon>
        <taxon>Dermateaceae</taxon>
        <taxon>Phlyctema</taxon>
    </lineage>
</organism>
<feature type="compositionally biased region" description="Acidic residues" evidence="3">
    <location>
        <begin position="248"/>
        <end position="266"/>
    </location>
</feature>
<feature type="compositionally biased region" description="Polar residues" evidence="3">
    <location>
        <begin position="48"/>
        <end position="63"/>
    </location>
</feature>
<evidence type="ECO:0000313" key="4">
    <source>
        <dbReference type="EMBL" id="KAL3417566.1"/>
    </source>
</evidence>
<feature type="compositionally biased region" description="Basic residues" evidence="3">
    <location>
        <begin position="128"/>
        <end position="138"/>
    </location>
</feature>
<feature type="compositionally biased region" description="Polar residues" evidence="3">
    <location>
        <begin position="71"/>
        <end position="80"/>
    </location>
</feature>
<dbReference type="SMART" id="SM00784">
    <property type="entry name" value="SPT2"/>
    <property type="match status" value="1"/>
</dbReference>
<dbReference type="EMBL" id="JBFCZG010000010">
    <property type="protein sequence ID" value="KAL3417566.1"/>
    <property type="molecule type" value="Genomic_DNA"/>
</dbReference>
<evidence type="ECO:0000256" key="2">
    <source>
        <dbReference type="ARBA" id="ARBA00023054"/>
    </source>
</evidence>
<comment type="similarity">
    <text evidence="1">Belongs to the SPT2 family.</text>
</comment>
<proteinExistence type="inferred from homology"/>
<accession>A0ABR4P2Q7</accession>
<feature type="region of interest" description="Disordered" evidence="3">
    <location>
        <begin position="1"/>
        <end position="285"/>
    </location>
</feature>